<comment type="caution">
    <text evidence="4">The sequence shown here is derived from an EMBL/GenBank/DDBJ whole genome shotgun (WGS) entry which is preliminary data.</text>
</comment>
<keyword evidence="5" id="KW-1185">Reference proteome</keyword>
<feature type="domain" description="Enoyl reductase (ER)" evidence="3">
    <location>
        <begin position="21"/>
        <end position="329"/>
    </location>
</feature>
<dbReference type="InterPro" id="IPR020843">
    <property type="entry name" value="ER"/>
</dbReference>
<dbReference type="InterPro" id="IPR011032">
    <property type="entry name" value="GroES-like_sf"/>
</dbReference>
<protein>
    <submittedName>
        <fullName evidence="4">Quinone oxidoreductase</fullName>
    </submittedName>
</protein>
<dbReference type="EMBL" id="BAAAMN010000040">
    <property type="protein sequence ID" value="GAA2038675.1"/>
    <property type="molecule type" value="Genomic_DNA"/>
</dbReference>
<dbReference type="Pfam" id="PF00107">
    <property type="entry name" value="ADH_zinc_N"/>
    <property type="match status" value="1"/>
</dbReference>
<organism evidence="4 5">
    <name type="scientific">Yaniella flava</name>
    <dbReference type="NCBI Taxonomy" id="287930"/>
    <lineage>
        <taxon>Bacteria</taxon>
        <taxon>Bacillati</taxon>
        <taxon>Actinomycetota</taxon>
        <taxon>Actinomycetes</taxon>
        <taxon>Micrococcales</taxon>
        <taxon>Micrococcaceae</taxon>
        <taxon>Yaniella</taxon>
    </lineage>
</organism>
<dbReference type="Pfam" id="PF08240">
    <property type="entry name" value="ADH_N"/>
    <property type="match status" value="1"/>
</dbReference>
<dbReference type="RefSeq" id="WP_343957955.1">
    <property type="nucleotide sequence ID" value="NZ_BAAAMN010000040.1"/>
</dbReference>
<keyword evidence="1" id="KW-0521">NADP</keyword>
<proteinExistence type="predicted"/>
<dbReference type="InterPro" id="IPR013149">
    <property type="entry name" value="ADH-like_C"/>
</dbReference>
<dbReference type="SUPFAM" id="SSF50129">
    <property type="entry name" value="GroES-like"/>
    <property type="match status" value="1"/>
</dbReference>
<evidence type="ECO:0000256" key="1">
    <source>
        <dbReference type="ARBA" id="ARBA00022857"/>
    </source>
</evidence>
<keyword evidence="2" id="KW-0560">Oxidoreductase</keyword>
<dbReference type="InterPro" id="IPR036291">
    <property type="entry name" value="NAD(P)-bd_dom_sf"/>
</dbReference>
<evidence type="ECO:0000313" key="4">
    <source>
        <dbReference type="EMBL" id="GAA2038675.1"/>
    </source>
</evidence>
<dbReference type="SMART" id="SM00829">
    <property type="entry name" value="PKS_ER"/>
    <property type="match status" value="1"/>
</dbReference>
<dbReference type="SUPFAM" id="SSF51735">
    <property type="entry name" value="NAD(P)-binding Rossmann-fold domains"/>
    <property type="match status" value="1"/>
</dbReference>
<name>A0ABN2ULG2_9MICC</name>
<dbReference type="Proteomes" id="UP001501461">
    <property type="component" value="Unassembled WGS sequence"/>
</dbReference>
<reference evidence="4 5" key="1">
    <citation type="journal article" date="2019" name="Int. J. Syst. Evol. Microbiol.">
        <title>The Global Catalogue of Microorganisms (GCM) 10K type strain sequencing project: providing services to taxonomists for standard genome sequencing and annotation.</title>
        <authorList>
            <consortium name="The Broad Institute Genomics Platform"/>
            <consortium name="The Broad Institute Genome Sequencing Center for Infectious Disease"/>
            <person name="Wu L."/>
            <person name="Ma J."/>
        </authorList>
    </citation>
    <scope>NUCLEOTIDE SEQUENCE [LARGE SCALE GENOMIC DNA]</scope>
    <source>
        <strain evidence="4 5">JCM 13595</strain>
    </source>
</reference>
<dbReference type="Gene3D" id="3.90.180.10">
    <property type="entry name" value="Medium-chain alcohol dehydrogenases, catalytic domain"/>
    <property type="match status" value="1"/>
</dbReference>
<dbReference type="InterPro" id="IPR013154">
    <property type="entry name" value="ADH-like_N"/>
</dbReference>
<evidence type="ECO:0000256" key="2">
    <source>
        <dbReference type="ARBA" id="ARBA00023002"/>
    </source>
</evidence>
<evidence type="ECO:0000313" key="5">
    <source>
        <dbReference type="Proteomes" id="UP001501461"/>
    </source>
</evidence>
<dbReference type="PANTHER" id="PTHR48106">
    <property type="entry name" value="QUINONE OXIDOREDUCTASE PIG3-RELATED"/>
    <property type="match status" value="1"/>
</dbReference>
<dbReference type="PANTHER" id="PTHR48106:SF13">
    <property type="entry name" value="QUINONE OXIDOREDUCTASE-RELATED"/>
    <property type="match status" value="1"/>
</dbReference>
<sequence length="331" mass="35057">MTQTPVELPEMMQAAVVTEAGGPENFQWREVPVPLPSANQVLIETAATGLNFIETYQRSGLYDVPYPFIPGSEASGTVVAVGDQVGNVTVGDRVATASGAETYAQFFVAPADKLLPVPDTLDLVEAAAVPLQGMTAHYLCRSTYEVSAGDNVFLTAGAGGVGQLLTQMCKHLGANVYTVVSTDEKRKIAEAAGAHGVFSYDDFGDKLHEVTDGVGVDVAYDAVGADTFDTSLASVRVRGMIVLFGAASGPVPPFDLQRLNAEGALFTTRPSLAHYTRTGDEVAWRAQEIFGWLSEGALQLSVDQRYDLADAADAHRALEARKTTGKTVLVP</sequence>
<dbReference type="InterPro" id="IPR047618">
    <property type="entry name" value="QOR-like"/>
</dbReference>
<accession>A0ABN2ULG2</accession>
<evidence type="ECO:0000259" key="3">
    <source>
        <dbReference type="SMART" id="SM00829"/>
    </source>
</evidence>
<dbReference type="CDD" id="cd05286">
    <property type="entry name" value="QOR2"/>
    <property type="match status" value="1"/>
</dbReference>
<dbReference type="Gene3D" id="3.40.50.720">
    <property type="entry name" value="NAD(P)-binding Rossmann-like Domain"/>
    <property type="match status" value="1"/>
</dbReference>
<gene>
    <name evidence="4" type="ORF">GCM10009720_18890</name>
</gene>